<gene>
    <name evidence="16" type="ORF">SPPG_09417</name>
</gene>
<evidence type="ECO:0000256" key="10">
    <source>
        <dbReference type="ARBA" id="ARBA00022884"/>
    </source>
</evidence>
<dbReference type="Proteomes" id="UP000053201">
    <property type="component" value="Unassembled WGS sequence"/>
</dbReference>
<dbReference type="CDD" id="cd14819">
    <property type="entry name" value="Translin"/>
    <property type="match status" value="1"/>
</dbReference>
<protein>
    <recommendedName>
        <fullName evidence="5">Translin</fullName>
    </recommendedName>
    <alternativeName>
        <fullName evidence="15">Component 3 of promoter of RISC</fullName>
    </alternativeName>
</protein>
<keyword evidence="8" id="KW-0255">Endonuclease</keyword>
<dbReference type="RefSeq" id="XP_016605921.1">
    <property type="nucleotide sequence ID" value="XM_016757580.1"/>
</dbReference>
<dbReference type="InParanoid" id="A0A0L0HA44"/>
<dbReference type="FunFam" id="1.20.58.190:FF:000001">
    <property type="entry name" value="Translin"/>
    <property type="match status" value="1"/>
</dbReference>
<sequence>MADLIFFESIQRSLETETELRENIRTAVRDLERTCRTVAAILSQVHSATTDSDVGQQVNAALDRFANIRADIQNVAKLVPHEQYYRYNGMFTFTLQQAIFLAAYIVYLQTEKLLTVPQVEEMLGVEVSLRGTSPTFHIGIEDYLHGLVSITSELSRLAVNCVTHGDYSRPLRISKFVGDLYSGFQLLNLKNDALRKRFDSIKYDVKKIEEVVYDISVRGLAGNQTAEKR</sequence>
<reference evidence="16 17" key="1">
    <citation type="submission" date="2009-08" db="EMBL/GenBank/DDBJ databases">
        <title>The Genome Sequence of Spizellomyces punctatus strain DAOM BR117.</title>
        <authorList>
            <consortium name="The Broad Institute Genome Sequencing Platform"/>
            <person name="Russ C."/>
            <person name="Cuomo C."/>
            <person name="Shea T."/>
            <person name="Young S.K."/>
            <person name="Zeng Q."/>
            <person name="Koehrsen M."/>
            <person name="Haas B."/>
            <person name="Borodovsky M."/>
            <person name="Guigo R."/>
            <person name="Alvarado L."/>
            <person name="Berlin A."/>
            <person name="Bochicchio J."/>
            <person name="Borenstein D."/>
            <person name="Chapman S."/>
            <person name="Chen Z."/>
            <person name="Engels R."/>
            <person name="Freedman E."/>
            <person name="Gellesch M."/>
            <person name="Goldberg J."/>
            <person name="Griggs A."/>
            <person name="Gujja S."/>
            <person name="Heiman D."/>
            <person name="Hepburn T."/>
            <person name="Howarth C."/>
            <person name="Jen D."/>
            <person name="Larson L."/>
            <person name="Lewis B."/>
            <person name="Mehta T."/>
            <person name="Park D."/>
            <person name="Pearson M."/>
            <person name="Roberts A."/>
            <person name="Saif S."/>
            <person name="Shenoy N."/>
            <person name="Sisk P."/>
            <person name="Stolte C."/>
            <person name="Sykes S."/>
            <person name="Thomson T."/>
            <person name="Walk T."/>
            <person name="White J."/>
            <person name="Yandava C."/>
            <person name="Burger G."/>
            <person name="Gray M.W."/>
            <person name="Holland P.W.H."/>
            <person name="King N."/>
            <person name="Lang F.B.F."/>
            <person name="Roger A.J."/>
            <person name="Ruiz-Trillo I."/>
            <person name="Lander E."/>
            <person name="Nusbaum C."/>
        </authorList>
    </citation>
    <scope>NUCLEOTIDE SEQUENCE [LARGE SCALE GENOMIC DNA]</scope>
    <source>
        <strain evidence="16 17">DAOM BR117</strain>
    </source>
</reference>
<dbReference type="GO" id="GO:0003723">
    <property type="term" value="F:RNA binding"/>
    <property type="evidence" value="ECO:0007669"/>
    <property type="project" value="UniProtKB-KW"/>
</dbReference>
<evidence type="ECO:0000256" key="11">
    <source>
        <dbReference type="ARBA" id="ARBA00023125"/>
    </source>
</evidence>
<evidence type="ECO:0000256" key="1">
    <source>
        <dbReference type="ARBA" id="ARBA00004123"/>
    </source>
</evidence>
<evidence type="ECO:0000256" key="5">
    <source>
        <dbReference type="ARBA" id="ARBA00022196"/>
    </source>
</evidence>
<evidence type="ECO:0000313" key="17">
    <source>
        <dbReference type="Proteomes" id="UP000053201"/>
    </source>
</evidence>
<evidence type="ECO:0000256" key="6">
    <source>
        <dbReference type="ARBA" id="ARBA00022490"/>
    </source>
</evidence>
<dbReference type="OMA" id="DAFHFTI"/>
<comment type="function">
    <text evidence="14">Exhibits both single-stranded and double-stranded endoribonuclease activity. May act as an activator of RNA-induced silencing complex (RISC) by facilitating endonucleolytic cleavage of the siRNA passenger strand.</text>
</comment>
<evidence type="ECO:0000256" key="9">
    <source>
        <dbReference type="ARBA" id="ARBA00022801"/>
    </source>
</evidence>
<dbReference type="STRING" id="645134.A0A0L0HA44"/>
<dbReference type="InterPro" id="IPR016069">
    <property type="entry name" value="Translin_C"/>
</dbReference>
<evidence type="ECO:0000256" key="2">
    <source>
        <dbReference type="ARBA" id="ARBA00004496"/>
    </source>
</evidence>
<keyword evidence="7" id="KW-0540">Nuclease</keyword>
<dbReference type="SUPFAM" id="SSF74784">
    <property type="entry name" value="Translin"/>
    <property type="match status" value="1"/>
</dbReference>
<dbReference type="Gene3D" id="1.20.58.190">
    <property type="entry name" value="Translin, domain 1"/>
    <property type="match status" value="1"/>
</dbReference>
<evidence type="ECO:0000256" key="3">
    <source>
        <dbReference type="ARBA" id="ARBA00005902"/>
    </source>
</evidence>
<dbReference type="GO" id="GO:0016070">
    <property type="term" value="P:RNA metabolic process"/>
    <property type="evidence" value="ECO:0007669"/>
    <property type="project" value="InterPro"/>
</dbReference>
<dbReference type="FunFam" id="1.20.58.200:FF:000002">
    <property type="entry name" value="Putative translin"/>
    <property type="match status" value="1"/>
</dbReference>
<organism evidence="16 17">
    <name type="scientific">Spizellomyces punctatus (strain DAOM BR117)</name>
    <dbReference type="NCBI Taxonomy" id="645134"/>
    <lineage>
        <taxon>Eukaryota</taxon>
        <taxon>Fungi</taxon>
        <taxon>Fungi incertae sedis</taxon>
        <taxon>Chytridiomycota</taxon>
        <taxon>Chytridiomycota incertae sedis</taxon>
        <taxon>Chytridiomycetes</taxon>
        <taxon>Spizellomycetales</taxon>
        <taxon>Spizellomycetaceae</taxon>
        <taxon>Spizellomyces</taxon>
    </lineage>
</organism>
<dbReference type="eggNOG" id="KOG3067">
    <property type="taxonomic scope" value="Eukaryota"/>
</dbReference>
<dbReference type="GO" id="GO:0043565">
    <property type="term" value="F:sequence-specific DNA binding"/>
    <property type="evidence" value="ECO:0007669"/>
    <property type="project" value="InterPro"/>
</dbReference>
<dbReference type="InterPro" id="IPR002848">
    <property type="entry name" value="Translin_fam"/>
</dbReference>
<dbReference type="Pfam" id="PF01997">
    <property type="entry name" value="Translin"/>
    <property type="match status" value="1"/>
</dbReference>
<dbReference type="EMBL" id="KQ257462">
    <property type="protein sequence ID" value="KNC97881.1"/>
    <property type="molecule type" value="Genomic_DNA"/>
</dbReference>
<comment type="similarity">
    <text evidence="3">Belongs to the translin family.</text>
</comment>
<dbReference type="GO" id="GO:0004519">
    <property type="term" value="F:endonuclease activity"/>
    <property type="evidence" value="ECO:0007669"/>
    <property type="project" value="UniProtKB-KW"/>
</dbReference>
<keyword evidence="12" id="KW-0539">Nucleus</keyword>
<dbReference type="FunCoup" id="A0A0L0HA44">
    <property type="interactions" value="899"/>
</dbReference>
<keyword evidence="10" id="KW-0694">RNA-binding</keyword>
<name>A0A0L0HA44_SPIPD</name>
<evidence type="ECO:0000256" key="4">
    <source>
        <dbReference type="ARBA" id="ARBA00011685"/>
    </source>
</evidence>
<keyword evidence="6" id="KW-0963">Cytoplasm</keyword>
<comment type="subcellular location">
    <subcellularLocation>
        <location evidence="2">Cytoplasm</location>
    </subcellularLocation>
    <subcellularLocation>
        <location evidence="1">Nucleus</location>
    </subcellularLocation>
</comment>
<keyword evidence="17" id="KW-1185">Reference proteome</keyword>
<keyword evidence="9" id="KW-0378">Hydrolase</keyword>
<dbReference type="Gene3D" id="1.20.58.200">
    <property type="entry name" value="Translin, domain 2"/>
    <property type="match status" value="1"/>
</dbReference>
<accession>A0A0L0HA44</accession>
<comment type="subunit">
    <text evidence="4">Ring-shaped heterooctamer of six TSN and two TSNAX subunits, DNA/RNA binding occurs inside the ring.</text>
</comment>
<evidence type="ECO:0000256" key="15">
    <source>
        <dbReference type="ARBA" id="ARBA00030513"/>
    </source>
</evidence>
<dbReference type="InterPro" id="IPR016068">
    <property type="entry name" value="Translin_N"/>
</dbReference>
<dbReference type="VEuPathDB" id="FungiDB:SPPG_09417"/>
<dbReference type="PANTHER" id="PTHR10741">
    <property type="entry name" value="TRANSLIN AND TRANSLIN ASSOCIATED PROTEIN X"/>
    <property type="match status" value="1"/>
</dbReference>
<dbReference type="InterPro" id="IPR036081">
    <property type="entry name" value="Translin_sf"/>
</dbReference>
<proteinExistence type="inferred from homology"/>
<dbReference type="AlphaFoldDB" id="A0A0L0HA44"/>
<keyword evidence="11" id="KW-0238">DNA-binding</keyword>
<evidence type="ECO:0000256" key="13">
    <source>
        <dbReference type="ARBA" id="ARBA00025374"/>
    </source>
</evidence>
<comment type="function">
    <text evidence="13">DNA-binding protein that specifically recognizes consensus sequences at the breakpoint junctions in chromosomal translocations, mostly involving immunoglobulin (Ig)/T-cell receptor gene segments. Seems to recognize single-stranded DNA ends generated by staggered breaks occurring at recombination hot spots.</text>
</comment>
<dbReference type="GO" id="GO:0005634">
    <property type="term" value="C:nucleus"/>
    <property type="evidence" value="ECO:0007669"/>
    <property type="project" value="UniProtKB-SubCell"/>
</dbReference>
<evidence type="ECO:0000256" key="8">
    <source>
        <dbReference type="ARBA" id="ARBA00022759"/>
    </source>
</evidence>
<dbReference type="InterPro" id="IPR033956">
    <property type="entry name" value="Translin"/>
</dbReference>
<evidence type="ECO:0000313" key="16">
    <source>
        <dbReference type="EMBL" id="KNC97881.1"/>
    </source>
</evidence>
<evidence type="ECO:0000256" key="7">
    <source>
        <dbReference type="ARBA" id="ARBA00022722"/>
    </source>
</evidence>
<dbReference type="OrthoDB" id="829at2759"/>
<dbReference type="GO" id="GO:0005737">
    <property type="term" value="C:cytoplasm"/>
    <property type="evidence" value="ECO:0007669"/>
    <property type="project" value="UniProtKB-SubCell"/>
</dbReference>
<dbReference type="GeneID" id="27692542"/>
<dbReference type="GO" id="GO:0003697">
    <property type="term" value="F:single-stranded DNA binding"/>
    <property type="evidence" value="ECO:0007669"/>
    <property type="project" value="InterPro"/>
</dbReference>
<dbReference type="GO" id="GO:0016787">
    <property type="term" value="F:hydrolase activity"/>
    <property type="evidence" value="ECO:0007669"/>
    <property type="project" value="UniProtKB-KW"/>
</dbReference>
<evidence type="ECO:0000256" key="14">
    <source>
        <dbReference type="ARBA" id="ARBA00025410"/>
    </source>
</evidence>
<evidence type="ECO:0000256" key="12">
    <source>
        <dbReference type="ARBA" id="ARBA00023242"/>
    </source>
</evidence>